<sequence length="170" mass="19059">MEHFNFPADDTYSLLARQGYAAQSRRRASSRRMAHPFDADLTKNNKTHVPLDGLNYSMSSISCDDHMKMRAEGYVTPIDMPLCGDHSLHMDSLYASPSSYTSSSDTSTPVTPSSPRFRSMLHERYSTQLQSMAIKEEDGEGGTVIHNGLKRLSMSEAKLVFLGRPRIVHM</sequence>
<dbReference type="Proteomes" id="UP001140074">
    <property type="component" value="Unassembled WGS sequence"/>
</dbReference>
<evidence type="ECO:0000313" key="2">
    <source>
        <dbReference type="Proteomes" id="UP001140074"/>
    </source>
</evidence>
<protein>
    <submittedName>
        <fullName evidence="1">Uncharacterized protein</fullName>
    </submittedName>
</protein>
<keyword evidence="2" id="KW-1185">Reference proteome</keyword>
<gene>
    <name evidence="1" type="ORF">GGH94_001538</name>
</gene>
<comment type="caution">
    <text evidence="1">The sequence shown here is derived from an EMBL/GenBank/DDBJ whole genome shotgun (WGS) entry which is preliminary data.</text>
</comment>
<organism evidence="1 2">
    <name type="scientific">Coemansia aciculifera</name>
    <dbReference type="NCBI Taxonomy" id="417176"/>
    <lineage>
        <taxon>Eukaryota</taxon>
        <taxon>Fungi</taxon>
        <taxon>Fungi incertae sedis</taxon>
        <taxon>Zoopagomycota</taxon>
        <taxon>Kickxellomycotina</taxon>
        <taxon>Kickxellomycetes</taxon>
        <taxon>Kickxellales</taxon>
        <taxon>Kickxellaceae</taxon>
        <taxon>Coemansia</taxon>
    </lineage>
</organism>
<dbReference type="EMBL" id="JANBUY010000038">
    <property type="protein sequence ID" value="KAJ2866419.1"/>
    <property type="molecule type" value="Genomic_DNA"/>
</dbReference>
<proteinExistence type="predicted"/>
<reference evidence="1" key="1">
    <citation type="submission" date="2022-07" db="EMBL/GenBank/DDBJ databases">
        <title>Phylogenomic reconstructions and comparative analyses of Kickxellomycotina fungi.</title>
        <authorList>
            <person name="Reynolds N.K."/>
            <person name="Stajich J.E."/>
            <person name="Barry K."/>
            <person name="Grigoriev I.V."/>
            <person name="Crous P."/>
            <person name="Smith M.E."/>
        </authorList>
    </citation>
    <scope>NUCLEOTIDE SEQUENCE</scope>
    <source>
        <strain evidence="1">RSA 476</strain>
    </source>
</reference>
<name>A0A9W8M7J7_9FUNG</name>
<evidence type="ECO:0000313" key="1">
    <source>
        <dbReference type="EMBL" id="KAJ2866419.1"/>
    </source>
</evidence>
<dbReference type="AlphaFoldDB" id="A0A9W8M7J7"/>
<accession>A0A9W8M7J7</accession>